<evidence type="ECO:0000313" key="2">
    <source>
        <dbReference type="Proteomes" id="UP000243096"/>
    </source>
</evidence>
<comment type="caution">
    <text evidence="1">The sequence shown here is derived from an EMBL/GenBank/DDBJ whole genome shotgun (WGS) entry which is preliminary data.</text>
</comment>
<reference evidence="1 2" key="1">
    <citation type="submission" date="2018-01" db="EMBL/GenBank/DDBJ databases">
        <title>Genomic Encyclopedia of Type Strains, Phase III (KMG-III): the genomes of soil and plant-associated and newly described type strains.</title>
        <authorList>
            <person name="Whitman W."/>
        </authorList>
    </citation>
    <scope>NUCLEOTIDE SEQUENCE [LARGE SCALE GENOMIC DNA]</scope>
    <source>
        <strain evidence="1 2">HKI456</strain>
    </source>
</reference>
<dbReference type="EMBL" id="PRDW01000014">
    <property type="protein sequence ID" value="PPB82038.1"/>
    <property type="molecule type" value="Genomic_DNA"/>
</dbReference>
<organism evidence="1 2">
    <name type="scientific">Mycetohabitans endofungorum</name>
    <dbReference type="NCBI Taxonomy" id="417203"/>
    <lineage>
        <taxon>Bacteria</taxon>
        <taxon>Pseudomonadati</taxon>
        <taxon>Pseudomonadota</taxon>
        <taxon>Betaproteobacteria</taxon>
        <taxon>Burkholderiales</taxon>
        <taxon>Burkholderiaceae</taxon>
        <taxon>Mycetohabitans</taxon>
    </lineage>
</organism>
<dbReference type="AlphaFoldDB" id="A0A2P5K7J4"/>
<protein>
    <submittedName>
        <fullName evidence="1">Uncharacterized protein</fullName>
    </submittedName>
</protein>
<dbReference type="Proteomes" id="UP000243096">
    <property type="component" value="Unassembled WGS sequence"/>
</dbReference>
<sequence>MHGILDVDVVSRQQSTRSVRFIARHATGPCVGLIYCIGAQGLPNNLTFAAPAAASHRHLTPLSRILSPSRCRAAYLRHARLVRFVRISNSPRQFFDLQNVGHHATSNYVVPPASARRAATTDQQVGNIIADSAALESMLPGRCPGWAMPRGILVAEGVETKAQLHGAPRSPTWPMRAVGTHFSNLSSHPT</sequence>
<evidence type="ECO:0000313" key="1">
    <source>
        <dbReference type="EMBL" id="PPB82038.1"/>
    </source>
</evidence>
<accession>A0A2P5K7J4</accession>
<proteinExistence type="predicted"/>
<keyword evidence="2" id="KW-1185">Reference proteome</keyword>
<dbReference type="RefSeq" id="WP_146064074.1">
    <property type="nucleotide sequence ID" value="NZ_CP062179.1"/>
</dbReference>
<gene>
    <name evidence="1" type="ORF">B0O95_1145</name>
</gene>
<name>A0A2P5K7J4_9BURK</name>